<dbReference type="Proteomes" id="UP001209878">
    <property type="component" value="Unassembled WGS sequence"/>
</dbReference>
<dbReference type="GO" id="GO:0033842">
    <property type="term" value="F:N-acetyl-beta-glucosaminyl-derivative 4-beta-N-acetylgalactosaminyltransferase activity"/>
    <property type="evidence" value="ECO:0007669"/>
    <property type="project" value="TreeGrafter"/>
</dbReference>
<comment type="subcellular location">
    <subcellularLocation>
        <location evidence="1">Membrane</location>
        <topology evidence="1">Single-pass type II membrane protein</topology>
    </subcellularLocation>
</comment>
<keyword evidence="6" id="KW-0812">Transmembrane</keyword>
<protein>
    <recommendedName>
        <fullName evidence="15">Beta-1,4-N-acetylgalactosaminyltransferase bre-4</fullName>
    </recommendedName>
</protein>
<evidence type="ECO:0000256" key="10">
    <source>
        <dbReference type="ARBA" id="ARBA00023180"/>
    </source>
</evidence>
<comment type="pathway">
    <text evidence="2">Protein modification; protein glycosylation.</text>
</comment>
<dbReference type="Pfam" id="PF13733">
    <property type="entry name" value="Glyco_transf_7N"/>
    <property type="match status" value="1"/>
</dbReference>
<dbReference type="EMBL" id="JAODUO010000419">
    <property type="protein sequence ID" value="KAK2180970.1"/>
    <property type="molecule type" value="Genomic_DNA"/>
</dbReference>
<evidence type="ECO:0000256" key="9">
    <source>
        <dbReference type="ARBA" id="ARBA00023136"/>
    </source>
</evidence>
<keyword evidence="10" id="KW-0325">Glycoprotein</keyword>
<dbReference type="GO" id="GO:0005975">
    <property type="term" value="P:carbohydrate metabolic process"/>
    <property type="evidence" value="ECO:0007669"/>
    <property type="project" value="InterPro"/>
</dbReference>
<evidence type="ECO:0000256" key="5">
    <source>
        <dbReference type="ARBA" id="ARBA00022679"/>
    </source>
</evidence>
<dbReference type="GO" id="GO:0006688">
    <property type="term" value="P:glycosphingolipid biosynthetic process"/>
    <property type="evidence" value="ECO:0007669"/>
    <property type="project" value="TreeGrafter"/>
</dbReference>
<dbReference type="Pfam" id="PF02709">
    <property type="entry name" value="Glyco_transf_7C"/>
    <property type="match status" value="1"/>
</dbReference>
<evidence type="ECO:0000313" key="14">
    <source>
        <dbReference type="Proteomes" id="UP001209878"/>
    </source>
</evidence>
<dbReference type="Gene3D" id="3.90.550.10">
    <property type="entry name" value="Spore Coat Polysaccharide Biosynthesis Protein SpsA, Chain A"/>
    <property type="match status" value="1"/>
</dbReference>
<dbReference type="InterPro" id="IPR027791">
    <property type="entry name" value="Galactosyl_T_C"/>
</dbReference>
<sequence length="107" mass="12447">MNIGFVEASKLYNYQCFIFHDVDLLPEDDRNIYSCPEQPRHMSAAVDVMHYRLPYMKIFGGVAAMKTEHFRLVNGFSNKFFGWGGEDDDFYNRLIVMITGGRDHKLS</sequence>
<evidence type="ECO:0000259" key="12">
    <source>
        <dbReference type="Pfam" id="PF13733"/>
    </source>
</evidence>
<keyword evidence="9" id="KW-0472">Membrane</keyword>
<keyword evidence="4" id="KW-0328">Glycosyltransferase</keyword>
<organism evidence="13 14">
    <name type="scientific">Ridgeia piscesae</name>
    <name type="common">Tubeworm</name>
    <dbReference type="NCBI Taxonomy" id="27915"/>
    <lineage>
        <taxon>Eukaryota</taxon>
        <taxon>Metazoa</taxon>
        <taxon>Spiralia</taxon>
        <taxon>Lophotrochozoa</taxon>
        <taxon>Annelida</taxon>
        <taxon>Polychaeta</taxon>
        <taxon>Sedentaria</taxon>
        <taxon>Canalipalpata</taxon>
        <taxon>Sabellida</taxon>
        <taxon>Siboglinidae</taxon>
        <taxon>Ridgeia</taxon>
    </lineage>
</organism>
<dbReference type="InterPro" id="IPR003859">
    <property type="entry name" value="Galactosyl_T"/>
</dbReference>
<keyword evidence="5" id="KW-0808">Transferase</keyword>
<evidence type="ECO:0000256" key="7">
    <source>
        <dbReference type="ARBA" id="ARBA00022968"/>
    </source>
</evidence>
<evidence type="ECO:0000256" key="8">
    <source>
        <dbReference type="ARBA" id="ARBA00022989"/>
    </source>
</evidence>
<feature type="domain" description="Galactosyltransferase N-terminal" evidence="12">
    <location>
        <begin position="1"/>
        <end position="36"/>
    </location>
</feature>
<dbReference type="PRINTS" id="PR02050">
    <property type="entry name" value="B14GALTRFASE"/>
</dbReference>
<feature type="domain" description="Galactosyltransferase C-terminal" evidence="11">
    <location>
        <begin position="40"/>
        <end position="95"/>
    </location>
</feature>
<evidence type="ECO:0000256" key="6">
    <source>
        <dbReference type="ARBA" id="ARBA00022692"/>
    </source>
</evidence>
<evidence type="ECO:0000256" key="1">
    <source>
        <dbReference type="ARBA" id="ARBA00004606"/>
    </source>
</evidence>
<dbReference type="PANTHER" id="PTHR19300:SF57">
    <property type="entry name" value="BETA-1,4-N-ACETYLGALACTOSAMINYLTRANSFERASE"/>
    <property type="match status" value="1"/>
</dbReference>
<dbReference type="GO" id="GO:0008378">
    <property type="term" value="F:galactosyltransferase activity"/>
    <property type="evidence" value="ECO:0007669"/>
    <property type="project" value="TreeGrafter"/>
</dbReference>
<evidence type="ECO:0000256" key="2">
    <source>
        <dbReference type="ARBA" id="ARBA00004922"/>
    </source>
</evidence>
<dbReference type="GO" id="GO:0016020">
    <property type="term" value="C:membrane"/>
    <property type="evidence" value="ECO:0007669"/>
    <property type="project" value="UniProtKB-SubCell"/>
</dbReference>
<name>A0AAD9NSN6_RIDPI</name>
<dbReference type="InterPro" id="IPR027995">
    <property type="entry name" value="Galactosyl_T_N"/>
</dbReference>
<evidence type="ECO:0000256" key="4">
    <source>
        <dbReference type="ARBA" id="ARBA00022676"/>
    </source>
</evidence>
<evidence type="ECO:0000259" key="11">
    <source>
        <dbReference type="Pfam" id="PF02709"/>
    </source>
</evidence>
<evidence type="ECO:0000256" key="3">
    <source>
        <dbReference type="ARBA" id="ARBA00005735"/>
    </source>
</evidence>
<gene>
    <name evidence="13" type="ORF">NP493_419g08032</name>
</gene>
<dbReference type="GO" id="GO:0005794">
    <property type="term" value="C:Golgi apparatus"/>
    <property type="evidence" value="ECO:0007669"/>
    <property type="project" value="TreeGrafter"/>
</dbReference>
<reference evidence="13" key="1">
    <citation type="journal article" date="2023" name="Mol. Biol. Evol.">
        <title>Third-Generation Sequencing Reveals the Adaptive Role of the Epigenome in Three Deep-Sea Polychaetes.</title>
        <authorList>
            <person name="Perez M."/>
            <person name="Aroh O."/>
            <person name="Sun Y."/>
            <person name="Lan Y."/>
            <person name="Juniper S.K."/>
            <person name="Young C.R."/>
            <person name="Angers B."/>
            <person name="Qian P.Y."/>
        </authorList>
    </citation>
    <scope>NUCLEOTIDE SEQUENCE</scope>
    <source>
        <strain evidence="13">R07B-5</strain>
    </source>
</reference>
<keyword evidence="7" id="KW-0735">Signal-anchor</keyword>
<dbReference type="PANTHER" id="PTHR19300">
    <property type="entry name" value="BETA-1,4-GALACTOSYLTRANSFERASE"/>
    <property type="match status" value="1"/>
</dbReference>
<dbReference type="AlphaFoldDB" id="A0AAD9NSN6"/>
<comment type="caution">
    <text evidence="13">The sequence shown here is derived from an EMBL/GenBank/DDBJ whole genome shotgun (WGS) entry which is preliminary data.</text>
</comment>
<evidence type="ECO:0008006" key="15">
    <source>
        <dbReference type="Google" id="ProtNLM"/>
    </source>
</evidence>
<dbReference type="InterPro" id="IPR029044">
    <property type="entry name" value="Nucleotide-diphossugar_trans"/>
</dbReference>
<keyword evidence="14" id="KW-1185">Reference proteome</keyword>
<comment type="similarity">
    <text evidence="3">Belongs to the glycosyltransferase 7 family.</text>
</comment>
<proteinExistence type="inferred from homology"/>
<keyword evidence="8" id="KW-1133">Transmembrane helix</keyword>
<dbReference type="SUPFAM" id="SSF53448">
    <property type="entry name" value="Nucleotide-diphospho-sugar transferases"/>
    <property type="match status" value="1"/>
</dbReference>
<accession>A0AAD9NSN6</accession>
<evidence type="ECO:0000313" key="13">
    <source>
        <dbReference type="EMBL" id="KAK2180970.1"/>
    </source>
</evidence>